<keyword evidence="2" id="KW-1185">Reference proteome</keyword>
<proteinExistence type="predicted"/>
<name>A0A1A9V298_GLOAU</name>
<dbReference type="EnsemblMetazoa" id="GAUT023447-RA">
    <property type="protein sequence ID" value="GAUT023447-PA"/>
    <property type="gene ID" value="GAUT023447"/>
</dbReference>
<accession>A0A1A9V298</accession>
<reference evidence="1" key="1">
    <citation type="submission" date="2020-05" db="UniProtKB">
        <authorList>
            <consortium name="EnsemblMetazoa"/>
        </authorList>
    </citation>
    <scope>IDENTIFICATION</scope>
    <source>
        <strain evidence="1">TTRI</strain>
    </source>
</reference>
<evidence type="ECO:0000313" key="1">
    <source>
        <dbReference type="EnsemblMetazoa" id="GAUT023447-PA"/>
    </source>
</evidence>
<dbReference type="Proteomes" id="UP000078200">
    <property type="component" value="Unassembled WGS sequence"/>
</dbReference>
<dbReference type="AlphaFoldDB" id="A0A1A9V298"/>
<evidence type="ECO:0000313" key="2">
    <source>
        <dbReference type="Proteomes" id="UP000078200"/>
    </source>
</evidence>
<protein>
    <submittedName>
        <fullName evidence="1">Uncharacterized protein</fullName>
    </submittedName>
</protein>
<dbReference type="VEuPathDB" id="VectorBase:GAUT023447"/>
<sequence>MSLMCYGWNDNINVFLLSCVINRVVVSIRNTNHRPIADVDVMVVADGEAYGRDGDDDEHVAAVIRSSLKLQVEPAAVLNRFRRSDAVVDGYSDVWQSLLADEKLAAHGGYWRPAIVDVTLDCGSVDVGATAHQAVEFAAEAALQQQAAPRFALSVTIQ</sequence>
<organism evidence="1 2">
    <name type="scientific">Glossina austeni</name>
    <name type="common">Savannah tsetse fly</name>
    <dbReference type="NCBI Taxonomy" id="7395"/>
    <lineage>
        <taxon>Eukaryota</taxon>
        <taxon>Metazoa</taxon>
        <taxon>Ecdysozoa</taxon>
        <taxon>Arthropoda</taxon>
        <taxon>Hexapoda</taxon>
        <taxon>Insecta</taxon>
        <taxon>Pterygota</taxon>
        <taxon>Neoptera</taxon>
        <taxon>Endopterygota</taxon>
        <taxon>Diptera</taxon>
        <taxon>Brachycera</taxon>
        <taxon>Muscomorpha</taxon>
        <taxon>Hippoboscoidea</taxon>
        <taxon>Glossinidae</taxon>
        <taxon>Glossina</taxon>
    </lineage>
</organism>